<sequence>MTTGTPDLRERRRRETRLEITRAALDLFEQKGVAATTVDEIARAAGVSPSTFFRQFPTKEESILGGDVDIEADIDDWLASTDSADIDLAGMEAIYERAAVRLVEASDETRSRVLRTRRLIVGDAHLRATAIALDATTMCRLTDAVASKLGDRESLSYARLLVEGAGMTLRIAFDDWATRVDAGEDADLADIYRATRAELRRVVAR</sequence>
<gene>
    <name evidence="6" type="ORF">A3K89_04600</name>
</gene>
<dbReference type="Pfam" id="PF00440">
    <property type="entry name" value="TetR_N"/>
    <property type="match status" value="1"/>
</dbReference>
<dbReference type="GO" id="GO:0000976">
    <property type="term" value="F:transcription cis-regulatory region binding"/>
    <property type="evidence" value="ECO:0007669"/>
    <property type="project" value="TreeGrafter"/>
</dbReference>
<evidence type="ECO:0000313" key="6">
    <source>
        <dbReference type="EMBL" id="OAK54964.1"/>
    </source>
</evidence>
<evidence type="ECO:0000256" key="3">
    <source>
        <dbReference type="ARBA" id="ARBA00023163"/>
    </source>
</evidence>
<dbReference type="InterPro" id="IPR001647">
    <property type="entry name" value="HTH_TetR"/>
</dbReference>
<dbReference type="PANTHER" id="PTHR30055">
    <property type="entry name" value="HTH-TYPE TRANSCRIPTIONAL REGULATOR RUTR"/>
    <property type="match status" value="1"/>
</dbReference>
<keyword evidence="3" id="KW-0804">Transcription</keyword>
<dbReference type="EMBL" id="LVHI01000012">
    <property type="protein sequence ID" value="OAK54964.1"/>
    <property type="molecule type" value="Genomic_DNA"/>
</dbReference>
<dbReference type="InterPro" id="IPR050109">
    <property type="entry name" value="HTH-type_TetR-like_transc_reg"/>
</dbReference>
<feature type="DNA-binding region" description="H-T-H motif" evidence="4">
    <location>
        <begin position="37"/>
        <end position="56"/>
    </location>
</feature>
<comment type="caution">
    <text evidence="6">The sequence shown here is derived from an EMBL/GenBank/DDBJ whole genome shotgun (WGS) entry which is preliminary data.</text>
</comment>
<name>A0A177YHE6_9NOCA</name>
<reference evidence="6 7" key="1">
    <citation type="submission" date="2016-03" db="EMBL/GenBank/DDBJ databases">
        <title>Genome sequence of Rhodococcus kyotonensis KB10.</title>
        <authorList>
            <person name="Jeong H."/>
            <person name="Hong C.E."/>
            <person name="Jo S.H."/>
            <person name="Park J.M."/>
        </authorList>
    </citation>
    <scope>NUCLEOTIDE SEQUENCE [LARGE SCALE GENOMIC DNA]</scope>
    <source>
        <strain evidence="6 7">KB10</strain>
    </source>
</reference>
<dbReference type="SUPFAM" id="SSF46689">
    <property type="entry name" value="Homeodomain-like"/>
    <property type="match status" value="1"/>
</dbReference>
<proteinExistence type="predicted"/>
<keyword evidence="7" id="KW-1185">Reference proteome</keyword>
<protein>
    <submittedName>
        <fullName evidence="6">TetR family transcriptional regulator</fullName>
    </submittedName>
</protein>
<dbReference type="Proteomes" id="UP000077519">
    <property type="component" value="Unassembled WGS sequence"/>
</dbReference>
<keyword evidence="1" id="KW-0805">Transcription regulation</keyword>
<feature type="domain" description="HTH tetR-type" evidence="5">
    <location>
        <begin position="14"/>
        <end position="74"/>
    </location>
</feature>
<dbReference type="PRINTS" id="PR00455">
    <property type="entry name" value="HTHTETR"/>
</dbReference>
<evidence type="ECO:0000256" key="4">
    <source>
        <dbReference type="PROSITE-ProRule" id="PRU00335"/>
    </source>
</evidence>
<dbReference type="Gene3D" id="1.10.357.10">
    <property type="entry name" value="Tetracycline Repressor, domain 2"/>
    <property type="match status" value="1"/>
</dbReference>
<dbReference type="InterPro" id="IPR009057">
    <property type="entry name" value="Homeodomain-like_sf"/>
</dbReference>
<accession>A0A177YHE6</accession>
<evidence type="ECO:0000256" key="2">
    <source>
        <dbReference type="ARBA" id="ARBA00023125"/>
    </source>
</evidence>
<dbReference type="GO" id="GO:0003700">
    <property type="term" value="F:DNA-binding transcription factor activity"/>
    <property type="evidence" value="ECO:0007669"/>
    <property type="project" value="TreeGrafter"/>
</dbReference>
<dbReference type="AlphaFoldDB" id="A0A177YHE6"/>
<evidence type="ECO:0000313" key="7">
    <source>
        <dbReference type="Proteomes" id="UP000077519"/>
    </source>
</evidence>
<dbReference type="RefSeq" id="WP_068426146.1">
    <property type="nucleotide sequence ID" value="NZ_LVHI01000012.1"/>
</dbReference>
<dbReference type="PANTHER" id="PTHR30055:SF238">
    <property type="entry name" value="MYCOFACTOCIN BIOSYNTHESIS TRANSCRIPTIONAL REGULATOR MFTR-RELATED"/>
    <property type="match status" value="1"/>
</dbReference>
<dbReference type="PROSITE" id="PS50977">
    <property type="entry name" value="HTH_TETR_2"/>
    <property type="match status" value="1"/>
</dbReference>
<evidence type="ECO:0000259" key="5">
    <source>
        <dbReference type="PROSITE" id="PS50977"/>
    </source>
</evidence>
<keyword evidence="2 4" id="KW-0238">DNA-binding</keyword>
<evidence type="ECO:0000256" key="1">
    <source>
        <dbReference type="ARBA" id="ARBA00023015"/>
    </source>
</evidence>
<organism evidence="6 7">
    <name type="scientific">Rhodococcoides kyotonense</name>
    <dbReference type="NCBI Taxonomy" id="398843"/>
    <lineage>
        <taxon>Bacteria</taxon>
        <taxon>Bacillati</taxon>
        <taxon>Actinomycetota</taxon>
        <taxon>Actinomycetes</taxon>
        <taxon>Mycobacteriales</taxon>
        <taxon>Nocardiaceae</taxon>
        <taxon>Rhodococcoides</taxon>
    </lineage>
</organism>